<accession>A0A2B4RQ21</accession>
<proteinExistence type="predicted"/>
<dbReference type="EMBL" id="LSMT01000386">
    <property type="protein sequence ID" value="PFX18899.1"/>
    <property type="molecule type" value="Genomic_DNA"/>
</dbReference>
<name>A0A2B4RQ21_STYPI</name>
<feature type="compositionally biased region" description="Basic and acidic residues" evidence="1">
    <location>
        <begin position="133"/>
        <end position="142"/>
    </location>
</feature>
<organism evidence="2 3">
    <name type="scientific">Stylophora pistillata</name>
    <name type="common">Smooth cauliflower coral</name>
    <dbReference type="NCBI Taxonomy" id="50429"/>
    <lineage>
        <taxon>Eukaryota</taxon>
        <taxon>Metazoa</taxon>
        <taxon>Cnidaria</taxon>
        <taxon>Anthozoa</taxon>
        <taxon>Hexacorallia</taxon>
        <taxon>Scleractinia</taxon>
        <taxon>Astrocoeniina</taxon>
        <taxon>Pocilloporidae</taxon>
        <taxon>Stylophora</taxon>
    </lineage>
</organism>
<reference evidence="3" key="1">
    <citation type="journal article" date="2017" name="bioRxiv">
        <title>Comparative analysis of the genomes of Stylophora pistillata and Acropora digitifera provides evidence for extensive differences between species of corals.</title>
        <authorList>
            <person name="Voolstra C.R."/>
            <person name="Li Y."/>
            <person name="Liew Y.J."/>
            <person name="Baumgarten S."/>
            <person name="Zoccola D."/>
            <person name="Flot J.-F."/>
            <person name="Tambutte S."/>
            <person name="Allemand D."/>
            <person name="Aranda M."/>
        </authorList>
    </citation>
    <scope>NUCLEOTIDE SEQUENCE [LARGE SCALE GENOMIC DNA]</scope>
</reference>
<dbReference type="Proteomes" id="UP000225706">
    <property type="component" value="Unassembled WGS sequence"/>
</dbReference>
<feature type="compositionally biased region" description="Basic and acidic residues" evidence="1">
    <location>
        <begin position="168"/>
        <end position="179"/>
    </location>
</feature>
<feature type="compositionally biased region" description="Polar residues" evidence="1">
    <location>
        <begin position="238"/>
        <end position="251"/>
    </location>
</feature>
<sequence>MASESTSEDIEGSVFQVLEGVVYYVDPTTSSNAMNAFVGSKERVRIPLSGKHCSLQVFVKHVVEQAGLREEAQKRGLGSSVNIKLCRLEKGPAGNKAYAINTQAQWDEERSMFSHRGMVLHVCVAGGDVEPRTVKSAREKGKPGRKRSAAKEEDEQLVKNIKLGKEKDQMREWASDKGRAVRQRSVRQETTKVKAGTLLLNMYRSSYTPAEKVVFPAQPSPDDVETTASDIQQHDQQYDGSSDVSDNSEQVQEYDTDSDVSEHLSDDEDVLTFLRGIQTSSDRMVGVVRRLM</sequence>
<evidence type="ECO:0000313" key="3">
    <source>
        <dbReference type="Proteomes" id="UP000225706"/>
    </source>
</evidence>
<feature type="region of interest" description="Disordered" evidence="1">
    <location>
        <begin position="168"/>
        <end position="188"/>
    </location>
</feature>
<comment type="caution">
    <text evidence="2">The sequence shown here is derived from an EMBL/GenBank/DDBJ whole genome shotgun (WGS) entry which is preliminary data.</text>
</comment>
<keyword evidence="3" id="KW-1185">Reference proteome</keyword>
<gene>
    <name evidence="2" type="ORF">AWC38_SpisGene16698</name>
</gene>
<feature type="compositionally biased region" description="Acidic residues" evidence="1">
    <location>
        <begin position="252"/>
        <end position="265"/>
    </location>
</feature>
<feature type="region of interest" description="Disordered" evidence="1">
    <location>
        <begin position="216"/>
        <end position="265"/>
    </location>
</feature>
<protein>
    <submittedName>
        <fullName evidence="2">Uncharacterized protein</fullName>
    </submittedName>
</protein>
<evidence type="ECO:0000256" key="1">
    <source>
        <dbReference type="SAM" id="MobiDB-lite"/>
    </source>
</evidence>
<evidence type="ECO:0000313" key="2">
    <source>
        <dbReference type="EMBL" id="PFX18899.1"/>
    </source>
</evidence>
<dbReference type="AlphaFoldDB" id="A0A2B4RQ21"/>
<feature type="region of interest" description="Disordered" evidence="1">
    <location>
        <begin position="133"/>
        <end position="155"/>
    </location>
</feature>